<keyword evidence="3" id="KW-1185">Reference proteome</keyword>
<dbReference type="AlphaFoldDB" id="A0AAW0AD54"/>
<sequence>VAFSPDGSRVVSGSRDQTVRIWDASAGAALATSVAFSPNSSRVVGSQMMRSPSSWVLQTDGWVVARGHPHFRLFWHNPGLQATLLSPQCLVSISNRAHTHLHVNVRYLGPDWETIYNPPNFTEKLVPESTVASRLFHIVSAPPASDEC</sequence>
<dbReference type="SUPFAM" id="SSF50998">
    <property type="entry name" value="Quinoprotein alcohol dehydrogenase-like"/>
    <property type="match status" value="1"/>
</dbReference>
<proteinExistence type="predicted"/>
<name>A0AAW0AD54_9AGAR</name>
<dbReference type="Proteomes" id="UP001362999">
    <property type="component" value="Unassembled WGS sequence"/>
</dbReference>
<feature type="repeat" description="WD" evidence="1">
    <location>
        <begin position="1"/>
        <end position="32"/>
    </location>
</feature>
<dbReference type="InterPro" id="IPR011047">
    <property type="entry name" value="Quinoprotein_ADH-like_sf"/>
</dbReference>
<dbReference type="PROSITE" id="PS50082">
    <property type="entry name" value="WD_REPEATS_2"/>
    <property type="match status" value="1"/>
</dbReference>
<evidence type="ECO:0000313" key="3">
    <source>
        <dbReference type="Proteomes" id="UP001362999"/>
    </source>
</evidence>
<evidence type="ECO:0000313" key="2">
    <source>
        <dbReference type="EMBL" id="KAK7006786.1"/>
    </source>
</evidence>
<accession>A0AAW0AD54</accession>
<keyword evidence="1" id="KW-0853">WD repeat</keyword>
<gene>
    <name evidence="2" type="ORF">R3P38DRAFT_2555110</name>
</gene>
<protein>
    <submittedName>
        <fullName evidence="2">Uncharacterized protein</fullName>
    </submittedName>
</protein>
<evidence type="ECO:0000256" key="1">
    <source>
        <dbReference type="PROSITE-ProRule" id="PRU00221"/>
    </source>
</evidence>
<dbReference type="Gene3D" id="2.130.10.10">
    <property type="entry name" value="YVTN repeat-like/Quinoprotein amine dehydrogenase"/>
    <property type="match status" value="1"/>
</dbReference>
<dbReference type="Pfam" id="PF00400">
    <property type="entry name" value="WD40"/>
    <property type="match status" value="1"/>
</dbReference>
<reference evidence="2 3" key="1">
    <citation type="journal article" date="2024" name="J Genomics">
        <title>Draft genome sequencing and assembly of Favolaschia claudopus CIRM-BRFM 2984 isolated from oak limbs.</title>
        <authorList>
            <person name="Navarro D."/>
            <person name="Drula E."/>
            <person name="Chaduli D."/>
            <person name="Cazenave R."/>
            <person name="Ahrendt S."/>
            <person name="Wang J."/>
            <person name="Lipzen A."/>
            <person name="Daum C."/>
            <person name="Barry K."/>
            <person name="Grigoriev I.V."/>
            <person name="Favel A."/>
            <person name="Rosso M.N."/>
            <person name="Martin F."/>
        </authorList>
    </citation>
    <scope>NUCLEOTIDE SEQUENCE [LARGE SCALE GENOMIC DNA]</scope>
    <source>
        <strain evidence="2 3">CIRM-BRFM 2984</strain>
    </source>
</reference>
<dbReference type="PROSITE" id="PS50294">
    <property type="entry name" value="WD_REPEATS_REGION"/>
    <property type="match status" value="1"/>
</dbReference>
<comment type="caution">
    <text evidence="2">The sequence shown here is derived from an EMBL/GenBank/DDBJ whole genome shotgun (WGS) entry which is preliminary data.</text>
</comment>
<organism evidence="2 3">
    <name type="scientific">Favolaschia claudopus</name>
    <dbReference type="NCBI Taxonomy" id="2862362"/>
    <lineage>
        <taxon>Eukaryota</taxon>
        <taxon>Fungi</taxon>
        <taxon>Dikarya</taxon>
        <taxon>Basidiomycota</taxon>
        <taxon>Agaricomycotina</taxon>
        <taxon>Agaricomycetes</taxon>
        <taxon>Agaricomycetidae</taxon>
        <taxon>Agaricales</taxon>
        <taxon>Marasmiineae</taxon>
        <taxon>Mycenaceae</taxon>
        <taxon>Favolaschia</taxon>
    </lineage>
</organism>
<dbReference type="InterPro" id="IPR001680">
    <property type="entry name" value="WD40_rpt"/>
</dbReference>
<feature type="non-terminal residue" evidence="2">
    <location>
        <position position="1"/>
    </location>
</feature>
<dbReference type="InterPro" id="IPR015943">
    <property type="entry name" value="WD40/YVTN_repeat-like_dom_sf"/>
</dbReference>
<dbReference type="EMBL" id="JAWWNJ010000074">
    <property type="protein sequence ID" value="KAK7006786.1"/>
    <property type="molecule type" value="Genomic_DNA"/>
</dbReference>